<organism evidence="2 3">
    <name type="scientific">Ktedonobacter racemifer DSM 44963</name>
    <dbReference type="NCBI Taxonomy" id="485913"/>
    <lineage>
        <taxon>Bacteria</taxon>
        <taxon>Bacillati</taxon>
        <taxon>Chloroflexota</taxon>
        <taxon>Ktedonobacteria</taxon>
        <taxon>Ktedonobacterales</taxon>
        <taxon>Ktedonobacteraceae</taxon>
        <taxon>Ktedonobacter</taxon>
    </lineage>
</organism>
<dbReference type="Proteomes" id="UP000004508">
    <property type="component" value="Unassembled WGS sequence"/>
</dbReference>
<dbReference type="AlphaFoldDB" id="D6TV75"/>
<dbReference type="Gene3D" id="1.10.510.10">
    <property type="entry name" value="Transferase(Phosphotransferase) domain 1"/>
    <property type="match status" value="1"/>
</dbReference>
<dbReference type="InterPro" id="IPR002575">
    <property type="entry name" value="Aminoglycoside_PTrfase"/>
</dbReference>
<dbReference type="InParanoid" id="D6TV75"/>
<comment type="caution">
    <text evidence="2">The sequence shown here is derived from an EMBL/GenBank/DDBJ whole genome shotgun (WGS) entry which is preliminary data.</text>
</comment>
<dbReference type="SUPFAM" id="SSF56112">
    <property type="entry name" value="Protein kinase-like (PK-like)"/>
    <property type="match status" value="1"/>
</dbReference>
<evidence type="ECO:0000313" key="2">
    <source>
        <dbReference type="EMBL" id="EFH84175.1"/>
    </source>
</evidence>
<dbReference type="Pfam" id="PF01636">
    <property type="entry name" value="APH"/>
    <property type="match status" value="1"/>
</dbReference>
<evidence type="ECO:0000313" key="3">
    <source>
        <dbReference type="Proteomes" id="UP000004508"/>
    </source>
</evidence>
<dbReference type="EMBL" id="ADVG01000003">
    <property type="protein sequence ID" value="EFH84175.1"/>
    <property type="molecule type" value="Genomic_DNA"/>
</dbReference>
<protein>
    <submittedName>
        <fullName evidence="2">Aminoglycoside phosphotransferase</fullName>
    </submittedName>
</protein>
<dbReference type="PANTHER" id="PTHR21310:SF15">
    <property type="entry name" value="AMINOGLYCOSIDE PHOSPHOTRANSFERASE DOMAIN-CONTAINING PROTEIN"/>
    <property type="match status" value="1"/>
</dbReference>
<dbReference type="GO" id="GO:0016740">
    <property type="term" value="F:transferase activity"/>
    <property type="evidence" value="ECO:0007669"/>
    <property type="project" value="UniProtKB-KW"/>
</dbReference>
<sequence>MQYTMREQLGISAEHLCACLQEHYHLIPAALDFLPLGLDYRAGVYRIVSEQGASYLLKVRSGTLYEPGCLVPAYLSDQGITSVVAPLPTRNHALWARREDWTVIVYPFLEGETSWRGMTDEQWKETGSIFKQIHQVAPPSSGFESLRKETFDPTGYAQWIRIFETQHLHASSGESTSRQALRSSWIENQATIHAVVASLEQLAVVLHRRNLPYVICHADLHPANLLRDRTGRVFVIDWDEVMLAPKERDFLFIKESPTDSETLPGTPAFFQGYGQADLDWIALTYYRYERVIQDVIACAENVCLRDDLGEESRADEAQLFQDVLAEGGEIDAATQASAHLSPDLTIPIRRNA</sequence>
<gene>
    <name evidence="2" type="ORF">Krac_5196</name>
</gene>
<dbReference type="PANTHER" id="PTHR21310">
    <property type="entry name" value="AMINOGLYCOSIDE PHOSPHOTRANSFERASE-RELATED-RELATED"/>
    <property type="match status" value="1"/>
</dbReference>
<name>D6TV75_KTERA</name>
<reference evidence="2 3" key="1">
    <citation type="journal article" date="2011" name="Stand. Genomic Sci.">
        <title>Non-contiguous finished genome sequence and contextual data of the filamentous soil bacterium Ktedonobacter racemifer type strain (SOSP1-21).</title>
        <authorList>
            <person name="Chang Y.J."/>
            <person name="Land M."/>
            <person name="Hauser L."/>
            <person name="Chertkov O."/>
            <person name="Del Rio T.G."/>
            <person name="Nolan M."/>
            <person name="Copeland A."/>
            <person name="Tice H."/>
            <person name="Cheng J.F."/>
            <person name="Lucas S."/>
            <person name="Han C."/>
            <person name="Goodwin L."/>
            <person name="Pitluck S."/>
            <person name="Ivanova N."/>
            <person name="Ovchinikova G."/>
            <person name="Pati A."/>
            <person name="Chen A."/>
            <person name="Palaniappan K."/>
            <person name="Mavromatis K."/>
            <person name="Liolios K."/>
            <person name="Brettin T."/>
            <person name="Fiebig A."/>
            <person name="Rohde M."/>
            <person name="Abt B."/>
            <person name="Goker M."/>
            <person name="Detter J.C."/>
            <person name="Woyke T."/>
            <person name="Bristow J."/>
            <person name="Eisen J.A."/>
            <person name="Markowitz V."/>
            <person name="Hugenholtz P."/>
            <person name="Kyrpides N.C."/>
            <person name="Klenk H.P."/>
            <person name="Lapidus A."/>
        </authorList>
    </citation>
    <scope>NUCLEOTIDE SEQUENCE [LARGE SCALE GENOMIC DNA]</scope>
    <source>
        <strain evidence="3">DSM 44963</strain>
    </source>
</reference>
<evidence type="ECO:0000259" key="1">
    <source>
        <dbReference type="Pfam" id="PF01636"/>
    </source>
</evidence>
<dbReference type="Gene3D" id="3.30.200.20">
    <property type="entry name" value="Phosphorylase Kinase, domain 1"/>
    <property type="match status" value="1"/>
</dbReference>
<keyword evidence="2" id="KW-0808">Transferase</keyword>
<dbReference type="STRING" id="485913.Krac_5196"/>
<dbReference type="InterPro" id="IPR011009">
    <property type="entry name" value="Kinase-like_dom_sf"/>
</dbReference>
<keyword evidence="3" id="KW-1185">Reference proteome</keyword>
<dbReference type="eggNOG" id="COG2334">
    <property type="taxonomic scope" value="Bacteria"/>
</dbReference>
<feature type="domain" description="Aminoglycoside phosphotransferase" evidence="1">
    <location>
        <begin position="73"/>
        <end position="278"/>
    </location>
</feature>
<dbReference type="Gene3D" id="1.20.58.840">
    <property type="match status" value="1"/>
</dbReference>
<proteinExistence type="predicted"/>
<dbReference type="InterPro" id="IPR051678">
    <property type="entry name" value="AGP_Transferase"/>
</dbReference>
<accession>D6TV75</accession>